<gene>
    <name evidence="2" type="ORF">S12H4_01155</name>
</gene>
<dbReference type="Pfam" id="PF00226">
    <property type="entry name" value="DnaJ"/>
    <property type="match status" value="1"/>
</dbReference>
<sequence>LRNTDDILYILTGKRLKHVAGRVVNTFGEDLAKKVTSFFAGPEEEELPPNSPYYILGVHPDAMDIVVKAAFRTLARKYHPDVNPSDESAEERFKQINNAYDAIMKGRKAKAEAKNTTH</sequence>
<dbReference type="PROSITE" id="PS50076">
    <property type="entry name" value="DNAJ_2"/>
    <property type="match status" value="1"/>
</dbReference>
<name>X1PXN3_9ZZZZ</name>
<evidence type="ECO:0000313" key="2">
    <source>
        <dbReference type="EMBL" id="GAI61037.1"/>
    </source>
</evidence>
<comment type="caution">
    <text evidence="2">The sequence shown here is derived from an EMBL/GenBank/DDBJ whole genome shotgun (WGS) entry which is preliminary data.</text>
</comment>
<accession>X1PXN3</accession>
<proteinExistence type="predicted"/>
<feature type="domain" description="J" evidence="1">
    <location>
        <begin position="51"/>
        <end position="108"/>
    </location>
</feature>
<protein>
    <recommendedName>
        <fullName evidence="1">J domain-containing protein</fullName>
    </recommendedName>
</protein>
<feature type="non-terminal residue" evidence="2">
    <location>
        <position position="1"/>
    </location>
</feature>
<dbReference type="InterPro" id="IPR036869">
    <property type="entry name" value="J_dom_sf"/>
</dbReference>
<reference evidence="2" key="1">
    <citation type="journal article" date="2014" name="Front. Microbiol.">
        <title>High frequency of phylogenetically diverse reductive dehalogenase-homologous genes in deep subseafloor sedimentary metagenomes.</title>
        <authorList>
            <person name="Kawai M."/>
            <person name="Futagami T."/>
            <person name="Toyoda A."/>
            <person name="Takaki Y."/>
            <person name="Nishi S."/>
            <person name="Hori S."/>
            <person name="Arai W."/>
            <person name="Tsubouchi T."/>
            <person name="Morono Y."/>
            <person name="Uchiyama I."/>
            <person name="Ito T."/>
            <person name="Fujiyama A."/>
            <person name="Inagaki F."/>
            <person name="Takami H."/>
        </authorList>
    </citation>
    <scope>NUCLEOTIDE SEQUENCE</scope>
    <source>
        <strain evidence="2">Expedition CK06-06</strain>
    </source>
</reference>
<dbReference type="InterPro" id="IPR050817">
    <property type="entry name" value="DjlA_DnaK_co-chaperone"/>
</dbReference>
<evidence type="ECO:0000259" key="1">
    <source>
        <dbReference type="PROSITE" id="PS50076"/>
    </source>
</evidence>
<dbReference type="SMART" id="SM00271">
    <property type="entry name" value="DnaJ"/>
    <property type="match status" value="1"/>
</dbReference>
<dbReference type="CDD" id="cd06257">
    <property type="entry name" value="DnaJ"/>
    <property type="match status" value="1"/>
</dbReference>
<dbReference type="InterPro" id="IPR001623">
    <property type="entry name" value="DnaJ_domain"/>
</dbReference>
<dbReference type="SUPFAM" id="SSF46565">
    <property type="entry name" value="Chaperone J-domain"/>
    <property type="match status" value="1"/>
</dbReference>
<dbReference type="EMBL" id="BARW01000209">
    <property type="protein sequence ID" value="GAI61037.1"/>
    <property type="molecule type" value="Genomic_DNA"/>
</dbReference>
<organism evidence="2">
    <name type="scientific">marine sediment metagenome</name>
    <dbReference type="NCBI Taxonomy" id="412755"/>
    <lineage>
        <taxon>unclassified sequences</taxon>
        <taxon>metagenomes</taxon>
        <taxon>ecological metagenomes</taxon>
    </lineage>
</organism>
<dbReference type="PRINTS" id="PR00625">
    <property type="entry name" value="JDOMAIN"/>
</dbReference>
<dbReference type="AlphaFoldDB" id="X1PXN3"/>
<dbReference type="PANTHER" id="PTHR24074">
    <property type="entry name" value="CO-CHAPERONE PROTEIN DJLA"/>
    <property type="match status" value="1"/>
</dbReference>
<dbReference type="Gene3D" id="1.10.287.110">
    <property type="entry name" value="DnaJ domain"/>
    <property type="match status" value="1"/>
</dbReference>